<accession>A0A392SLV6</accession>
<dbReference type="Proteomes" id="UP000265520">
    <property type="component" value="Unassembled WGS sequence"/>
</dbReference>
<name>A0A392SLV6_9FABA</name>
<dbReference type="EMBL" id="LXQA010400599">
    <property type="protein sequence ID" value="MCI49402.1"/>
    <property type="molecule type" value="Genomic_DNA"/>
</dbReference>
<comment type="caution">
    <text evidence="2">The sequence shown here is derived from an EMBL/GenBank/DDBJ whole genome shotgun (WGS) entry which is preliminary data.</text>
</comment>
<protein>
    <submittedName>
        <fullName evidence="2">Uncharacterized protein</fullName>
    </submittedName>
</protein>
<feature type="compositionally biased region" description="Gly residues" evidence="1">
    <location>
        <begin position="49"/>
        <end position="64"/>
    </location>
</feature>
<feature type="compositionally biased region" description="Basic and acidic residues" evidence="1">
    <location>
        <begin position="24"/>
        <end position="34"/>
    </location>
</feature>
<feature type="non-terminal residue" evidence="2">
    <location>
        <position position="1"/>
    </location>
</feature>
<keyword evidence="3" id="KW-1185">Reference proteome</keyword>
<feature type="compositionally biased region" description="Acidic residues" evidence="1">
    <location>
        <begin position="35"/>
        <end position="48"/>
    </location>
</feature>
<evidence type="ECO:0000313" key="2">
    <source>
        <dbReference type="EMBL" id="MCI49402.1"/>
    </source>
</evidence>
<proteinExistence type="predicted"/>
<evidence type="ECO:0000256" key="1">
    <source>
        <dbReference type="SAM" id="MobiDB-lite"/>
    </source>
</evidence>
<dbReference type="AlphaFoldDB" id="A0A392SLV6"/>
<organism evidence="2 3">
    <name type="scientific">Trifolium medium</name>
    <dbReference type="NCBI Taxonomy" id="97028"/>
    <lineage>
        <taxon>Eukaryota</taxon>
        <taxon>Viridiplantae</taxon>
        <taxon>Streptophyta</taxon>
        <taxon>Embryophyta</taxon>
        <taxon>Tracheophyta</taxon>
        <taxon>Spermatophyta</taxon>
        <taxon>Magnoliopsida</taxon>
        <taxon>eudicotyledons</taxon>
        <taxon>Gunneridae</taxon>
        <taxon>Pentapetalae</taxon>
        <taxon>rosids</taxon>
        <taxon>fabids</taxon>
        <taxon>Fabales</taxon>
        <taxon>Fabaceae</taxon>
        <taxon>Papilionoideae</taxon>
        <taxon>50 kb inversion clade</taxon>
        <taxon>NPAAA clade</taxon>
        <taxon>Hologalegina</taxon>
        <taxon>IRL clade</taxon>
        <taxon>Trifolieae</taxon>
        <taxon>Trifolium</taxon>
    </lineage>
</organism>
<sequence length="64" mass="6974">GDIFHLRVVEDSYGPMRLVTHQNQGHDSKDFDRESSEEDEEDEVEEEVVGGGEGAGERIGGGKG</sequence>
<feature type="region of interest" description="Disordered" evidence="1">
    <location>
        <begin position="19"/>
        <end position="64"/>
    </location>
</feature>
<reference evidence="2 3" key="1">
    <citation type="journal article" date="2018" name="Front. Plant Sci.">
        <title>Red Clover (Trifolium pratense) and Zigzag Clover (T. medium) - A Picture of Genomic Similarities and Differences.</title>
        <authorList>
            <person name="Dluhosova J."/>
            <person name="Istvanek J."/>
            <person name="Nedelnik J."/>
            <person name="Repkova J."/>
        </authorList>
    </citation>
    <scope>NUCLEOTIDE SEQUENCE [LARGE SCALE GENOMIC DNA]</scope>
    <source>
        <strain evidence="3">cv. 10/8</strain>
        <tissue evidence="2">Leaf</tissue>
    </source>
</reference>
<evidence type="ECO:0000313" key="3">
    <source>
        <dbReference type="Proteomes" id="UP000265520"/>
    </source>
</evidence>